<dbReference type="AlphaFoldDB" id="A0A4V5LXT3"/>
<reference evidence="1 2" key="1">
    <citation type="submission" date="2019-04" db="EMBL/GenBank/DDBJ databases">
        <title>Sphingobacterium olei sp. nov., isolated from oil-contaminated soil.</title>
        <authorList>
            <person name="Liu B."/>
        </authorList>
    </citation>
    <scope>NUCLEOTIDE SEQUENCE [LARGE SCALE GENOMIC DNA]</scope>
    <source>
        <strain evidence="1 2">Y3L14</strain>
    </source>
</reference>
<dbReference type="Proteomes" id="UP000309872">
    <property type="component" value="Unassembled WGS sequence"/>
</dbReference>
<accession>A0A4V5LXT3</accession>
<evidence type="ECO:0000313" key="1">
    <source>
        <dbReference type="EMBL" id="TJY63819.1"/>
    </source>
</evidence>
<organism evidence="1 2">
    <name type="scientific">Sphingobacterium alkalisoli</name>
    <dbReference type="NCBI Taxonomy" id="1874115"/>
    <lineage>
        <taxon>Bacteria</taxon>
        <taxon>Pseudomonadati</taxon>
        <taxon>Bacteroidota</taxon>
        <taxon>Sphingobacteriia</taxon>
        <taxon>Sphingobacteriales</taxon>
        <taxon>Sphingobacteriaceae</taxon>
        <taxon>Sphingobacterium</taxon>
    </lineage>
</organism>
<dbReference type="OrthoDB" id="1494912at2"/>
<dbReference type="EMBL" id="SUKA01000005">
    <property type="protein sequence ID" value="TJY63819.1"/>
    <property type="molecule type" value="Genomic_DNA"/>
</dbReference>
<proteinExistence type="predicted"/>
<evidence type="ECO:0008006" key="3">
    <source>
        <dbReference type="Google" id="ProtNLM"/>
    </source>
</evidence>
<keyword evidence="2" id="KW-1185">Reference proteome</keyword>
<evidence type="ECO:0000313" key="2">
    <source>
        <dbReference type="Proteomes" id="UP000309872"/>
    </source>
</evidence>
<name>A0A4V5LXT3_9SPHI</name>
<sequence>MAAGEFNKTALVELQLRMEEKWHDKVKNRDYNPDMATAKVIAEQQTANVKEIEDESLDRQVSVNWVDFCQDNADDEVTDDDSCDIQATEPESKSQLEEIDTFVQASYKVQEEKFRGNFVKLEEAVAVSLLATEKNLIEKLNLKLAAKLLTFGGVNRYAGAGTIGTNVAGYTEIDAANFTAEGFFPYLQQARIMNKFSSLLVLDGGNLFQDNYKSQKYLGNDDGKAAASMYGDLSYRNDLFGFASNAMEDVTIVLDPGSVAFGSKSRFSEEPRKIDNPTVTRYSVPSNYIPGLRYDVTYKMECIGGKIWHSWTYKIRTGFWLNPIRCNEDVTGILLFKKKPAA</sequence>
<gene>
    <name evidence="1" type="ORF">FAZ19_16255</name>
</gene>
<comment type="caution">
    <text evidence="1">The sequence shown here is derived from an EMBL/GenBank/DDBJ whole genome shotgun (WGS) entry which is preliminary data.</text>
</comment>
<protein>
    <recommendedName>
        <fullName evidence="3">Phage major capsid protein</fullName>
    </recommendedName>
</protein>
<dbReference type="RefSeq" id="WP_136821811.1">
    <property type="nucleotide sequence ID" value="NZ_BMJX01000005.1"/>
</dbReference>